<evidence type="ECO:0000256" key="3">
    <source>
        <dbReference type="ARBA" id="ARBA00022989"/>
    </source>
</evidence>
<keyword evidence="3 6" id="KW-1133">Transmembrane helix</keyword>
<dbReference type="AlphaFoldDB" id="A0A4U7KR74"/>
<dbReference type="PANTHER" id="PTHR11863">
    <property type="entry name" value="STEROL DESATURASE"/>
    <property type="match status" value="1"/>
</dbReference>
<feature type="region of interest" description="Disordered" evidence="5">
    <location>
        <begin position="1"/>
        <end position="28"/>
    </location>
</feature>
<feature type="compositionally biased region" description="Pro residues" evidence="5">
    <location>
        <begin position="366"/>
        <end position="375"/>
    </location>
</feature>
<evidence type="ECO:0000256" key="1">
    <source>
        <dbReference type="ARBA" id="ARBA00004370"/>
    </source>
</evidence>
<accession>A0A4U7KR74</accession>
<dbReference type="Proteomes" id="UP000306050">
    <property type="component" value="Chromosome SGRAM_23"/>
</dbReference>
<dbReference type="GO" id="GO:0008610">
    <property type="term" value="P:lipid biosynthetic process"/>
    <property type="evidence" value="ECO:0007669"/>
    <property type="project" value="InterPro"/>
</dbReference>
<sequence length="375" mass="42602">MATTTTIAATTTSSPAVNPGNVDLASSRVPNRGKMTASWQTRPSSQWTYVEKLLIWLGITTPDNQSQPRPRPPAYPCDTPVPVYPVWKMHAMVGPKALAPVLVHHFFTQLTGVKVPVWLAVISYLVYYTQFAIGVFAWNTAMVDKFGTFDGAVPRDGIPDDATTSTGVGLLMVPISRMTIAVSVLYNPDEPVLDLKTLLMLPVNMAIYTIAVDFWFYWYHRLMHEVPWLWRLHAKHHRTKHPTAALSAFADHEQEVFDMVVIPVLAWLTWRINFATWFVSTCYILFVEASGHSGMRGYFQIPTVWFLRYVGADLCIEDHDLHHRQGWKTSGNYGKQTRLWDMLFGTKKPRIEGTEDNINWDDPMEEPQPVPVKQA</sequence>
<dbReference type="GeneID" id="40727127"/>
<dbReference type="GO" id="GO:0005506">
    <property type="term" value="F:iron ion binding"/>
    <property type="evidence" value="ECO:0007669"/>
    <property type="project" value="InterPro"/>
</dbReference>
<feature type="compositionally biased region" description="Low complexity" evidence="5">
    <location>
        <begin position="1"/>
        <end position="12"/>
    </location>
</feature>
<organism evidence="8 9">
    <name type="scientific">Sporisorium graminicola</name>
    <dbReference type="NCBI Taxonomy" id="280036"/>
    <lineage>
        <taxon>Eukaryota</taxon>
        <taxon>Fungi</taxon>
        <taxon>Dikarya</taxon>
        <taxon>Basidiomycota</taxon>
        <taxon>Ustilaginomycotina</taxon>
        <taxon>Ustilaginomycetes</taxon>
        <taxon>Ustilaginales</taxon>
        <taxon>Ustilaginaceae</taxon>
        <taxon>Sporisorium</taxon>
    </lineage>
</organism>
<feature type="region of interest" description="Disordered" evidence="5">
    <location>
        <begin position="352"/>
        <end position="375"/>
    </location>
</feature>
<keyword evidence="9" id="KW-1185">Reference proteome</keyword>
<evidence type="ECO:0000313" key="9">
    <source>
        <dbReference type="Proteomes" id="UP000306050"/>
    </source>
</evidence>
<keyword evidence="4 6" id="KW-0472">Membrane</keyword>
<evidence type="ECO:0000259" key="7">
    <source>
        <dbReference type="Pfam" id="PF04116"/>
    </source>
</evidence>
<comment type="caution">
    <text evidence="8">The sequence shown here is derived from an EMBL/GenBank/DDBJ whole genome shotgun (WGS) entry which is preliminary data.</text>
</comment>
<dbReference type="RefSeq" id="XP_029738929.1">
    <property type="nucleotide sequence ID" value="XM_029884828.1"/>
</dbReference>
<dbReference type="Pfam" id="PF04116">
    <property type="entry name" value="FA_hydroxylase"/>
    <property type="match status" value="1"/>
</dbReference>
<feature type="transmembrane region" description="Helical" evidence="6">
    <location>
        <begin position="198"/>
        <end position="218"/>
    </location>
</feature>
<dbReference type="InterPro" id="IPR006694">
    <property type="entry name" value="Fatty_acid_hydroxylase"/>
</dbReference>
<evidence type="ECO:0000256" key="6">
    <source>
        <dbReference type="SAM" id="Phobius"/>
    </source>
</evidence>
<feature type="transmembrane region" description="Helical" evidence="6">
    <location>
        <begin position="168"/>
        <end position="186"/>
    </location>
</feature>
<feature type="transmembrane region" description="Helical" evidence="6">
    <location>
        <begin position="117"/>
        <end position="138"/>
    </location>
</feature>
<dbReference type="GO" id="GO:0016491">
    <property type="term" value="F:oxidoreductase activity"/>
    <property type="evidence" value="ECO:0007669"/>
    <property type="project" value="InterPro"/>
</dbReference>
<dbReference type="InterPro" id="IPR050307">
    <property type="entry name" value="Sterol_Desaturase_Related"/>
</dbReference>
<evidence type="ECO:0000256" key="2">
    <source>
        <dbReference type="ARBA" id="ARBA00022692"/>
    </source>
</evidence>
<dbReference type="EMBL" id="SRRM01000015">
    <property type="protein sequence ID" value="TKY86944.1"/>
    <property type="molecule type" value="Genomic_DNA"/>
</dbReference>
<reference evidence="8 9" key="1">
    <citation type="submission" date="2019-05" db="EMBL/GenBank/DDBJ databases">
        <title>Sporisorium graminicola CBS 10092 draft sequencing and annotation.</title>
        <authorList>
            <person name="Solano-Gonzalez S."/>
            <person name="Caddick M.X."/>
            <person name="Darby A."/>
        </authorList>
    </citation>
    <scope>NUCLEOTIDE SEQUENCE [LARGE SCALE GENOMIC DNA]</scope>
    <source>
        <strain evidence="8 9">CBS 10092</strain>
    </source>
</reference>
<feature type="compositionally biased region" description="Acidic residues" evidence="5">
    <location>
        <begin position="354"/>
        <end position="365"/>
    </location>
</feature>
<protein>
    <recommendedName>
        <fullName evidence="7">Fatty acid hydroxylase domain-containing protein</fullName>
    </recommendedName>
</protein>
<keyword evidence="2 6" id="KW-0812">Transmembrane</keyword>
<dbReference type="OrthoDB" id="6354873at2759"/>
<evidence type="ECO:0000256" key="5">
    <source>
        <dbReference type="SAM" id="MobiDB-lite"/>
    </source>
</evidence>
<proteinExistence type="predicted"/>
<gene>
    <name evidence="8" type="ORF">EX895_004232</name>
</gene>
<dbReference type="KEGG" id="sgra:EX895_004232"/>
<dbReference type="GO" id="GO:0016020">
    <property type="term" value="C:membrane"/>
    <property type="evidence" value="ECO:0007669"/>
    <property type="project" value="UniProtKB-SubCell"/>
</dbReference>
<comment type="subcellular location">
    <subcellularLocation>
        <location evidence="1">Membrane</location>
    </subcellularLocation>
</comment>
<feature type="transmembrane region" description="Helical" evidence="6">
    <location>
        <begin position="264"/>
        <end position="286"/>
    </location>
</feature>
<evidence type="ECO:0000313" key="8">
    <source>
        <dbReference type="EMBL" id="TKY86944.1"/>
    </source>
</evidence>
<evidence type="ECO:0000256" key="4">
    <source>
        <dbReference type="ARBA" id="ARBA00023136"/>
    </source>
</evidence>
<name>A0A4U7KR74_9BASI</name>
<feature type="domain" description="Fatty acid hydroxylase" evidence="7">
    <location>
        <begin position="206"/>
        <end position="346"/>
    </location>
</feature>